<sequence length="133" mass="15675">MYRSRNKRKPIVVVPYLIRLSRNSDINSLSYFRFQIILVAQFSNMVTGDRTWHKTIGNKHVQSQDISQQNYTQNVNTIFDDGYEDDDDQENEGNNTCRAYSSRSHVRPVENRRFVMPPTCHSNKPFLLFVVTR</sequence>
<evidence type="ECO:0000313" key="1">
    <source>
        <dbReference type="EMBL" id="CAF0889072.1"/>
    </source>
</evidence>
<evidence type="ECO:0000313" key="2">
    <source>
        <dbReference type="Proteomes" id="UP000663864"/>
    </source>
</evidence>
<proteinExistence type="predicted"/>
<dbReference type="AlphaFoldDB" id="A0A813YSK6"/>
<gene>
    <name evidence="1" type="ORF">ZHD862_LOCUS6785</name>
</gene>
<name>A0A813YSK6_9BILA</name>
<accession>A0A813YSK6</accession>
<protein>
    <submittedName>
        <fullName evidence="1">Uncharacterized protein</fullName>
    </submittedName>
</protein>
<dbReference type="Proteomes" id="UP000663864">
    <property type="component" value="Unassembled WGS sequence"/>
</dbReference>
<dbReference type="EMBL" id="CAJNOT010000197">
    <property type="protein sequence ID" value="CAF0889072.1"/>
    <property type="molecule type" value="Genomic_DNA"/>
</dbReference>
<organism evidence="1 2">
    <name type="scientific">Rotaria sordida</name>
    <dbReference type="NCBI Taxonomy" id="392033"/>
    <lineage>
        <taxon>Eukaryota</taxon>
        <taxon>Metazoa</taxon>
        <taxon>Spiralia</taxon>
        <taxon>Gnathifera</taxon>
        <taxon>Rotifera</taxon>
        <taxon>Eurotatoria</taxon>
        <taxon>Bdelloidea</taxon>
        <taxon>Philodinida</taxon>
        <taxon>Philodinidae</taxon>
        <taxon>Rotaria</taxon>
    </lineage>
</organism>
<reference evidence="1" key="1">
    <citation type="submission" date="2021-02" db="EMBL/GenBank/DDBJ databases">
        <authorList>
            <person name="Nowell W R."/>
        </authorList>
    </citation>
    <scope>NUCLEOTIDE SEQUENCE</scope>
</reference>
<comment type="caution">
    <text evidence="1">The sequence shown here is derived from an EMBL/GenBank/DDBJ whole genome shotgun (WGS) entry which is preliminary data.</text>
</comment>